<feature type="transmembrane region" description="Helical" evidence="8">
    <location>
        <begin position="284"/>
        <end position="306"/>
    </location>
</feature>
<dbReference type="InterPro" id="IPR008271">
    <property type="entry name" value="Ser/Thr_kinase_AS"/>
</dbReference>
<evidence type="ECO:0000256" key="2">
    <source>
        <dbReference type="ARBA" id="ARBA00009824"/>
    </source>
</evidence>
<feature type="coiled-coil region" evidence="6">
    <location>
        <begin position="589"/>
        <end position="621"/>
    </location>
</feature>
<dbReference type="Pfam" id="PF00069">
    <property type="entry name" value="Pkinase"/>
    <property type="match status" value="1"/>
</dbReference>
<keyword evidence="6" id="KW-0175">Coiled coil</keyword>
<evidence type="ECO:0000256" key="7">
    <source>
        <dbReference type="SAM" id="MobiDB-lite"/>
    </source>
</evidence>
<dbReference type="Proteomes" id="UP000698800">
    <property type="component" value="Unassembled WGS sequence"/>
</dbReference>
<keyword evidence="4 8" id="KW-1133">Transmembrane helix</keyword>
<feature type="domain" description="Protein kinase" evidence="9">
    <location>
        <begin position="788"/>
        <end position="1090"/>
    </location>
</feature>
<dbReference type="AlphaFoldDB" id="A0A9P8I077"/>
<feature type="region of interest" description="Disordered" evidence="7">
    <location>
        <begin position="630"/>
        <end position="655"/>
    </location>
</feature>
<dbReference type="EMBL" id="JAGHQL010000245">
    <property type="protein sequence ID" value="KAH0536018.1"/>
    <property type="molecule type" value="Genomic_DNA"/>
</dbReference>
<feature type="compositionally biased region" description="Polar residues" evidence="7">
    <location>
        <begin position="981"/>
        <end position="991"/>
    </location>
</feature>
<dbReference type="PROSITE" id="PS50011">
    <property type="entry name" value="PROTEIN_KINASE_DOM"/>
    <property type="match status" value="1"/>
</dbReference>
<dbReference type="SUPFAM" id="SSF56112">
    <property type="entry name" value="Protein kinase-like (PK-like)"/>
    <property type="match status" value="1"/>
</dbReference>
<evidence type="ECO:0000259" key="9">
    <source>
        <dbReference type="PROSITE" id="PS50011"/>
    </source>
</evidence>
<dbReference type="SUPFAM" id="SSF53474">
    <property type="entry name" value="alpha/beta-Hydrolases"/>
    <property type="match status" value="1"/>
</dbReference>
<feature type="region of interest" description="Disordered" evidence="7">
    <location>
        <begin position="966"/>
        <end position="991"/>
    </location>
</feature>
<sequence length="1165" mass="127000">MGSSGSDSRDLRTLLTVEQRAELTLLIATGIARMRRSIREAFDLIETEPSGKAAGNVEAATATRNDERAALLQQNRDIVPSAAELELKTLKAACLKHFGGWRRSVITRVGEAANSRADGSQNRQMSPSSPKPKNEGAIATQGLKAPALQSAYSPIPTNLSTLPTETRTAILETVLLLLLSLEHYAAYSRVLLLYLALSLQLPISALTTVETQVAQSLLRTANEMSAHRETQKRREENKTSWQWKVGLASVAGAALIGVTGGLAAPMVASGIGTLMGGLGLGATAAAGLLEALAGSGMLVGSLFGAYGGRMTGKAVDAYAKEVEDFGFLPIGGKPEVRENGEEGARRLRVTIAVSGWLTKEEDLLAPWKVLGQETEAFALRYELDALLELGNALKSLVKSLIWAQVKQTVLTALCGGLWPVFLLQMAQVVDNPFSIALSRSEKAGKILADALINKVSGERPVTLIGYSLGSRVIYSCLMSLAERRAFGLVESAVFIGSPIPAKTSDWRAIRSVVGGRVVNVFSEDDYILAFLYRTSSILSGVAGLQAVRDVKGVENFDVTPQVSGHLKYRYTVGSILKKIGWEDIQVSEVEEEEVKMIMVDEEVEQHRRERAEEQAEEQAEEVGITMIDNEAEQDKKERTDTAAKLTGRQRDENASDEFEVMEEIADLFPPPIQDGKLVARKRLKDSAFPRITRFLELTGKPEWSLRPRTYSVLRMINRVDVMSSFVSEGLYDISLPYSEKTLPDVFGSPAARSRFLESQPLVLATQAADMESGEGRHRHFVESGDVHFQRIKELGRGGFGVVDHVCSRLSLNEFARKRMSRGTTFKKDKAAILSFERELETLKRLSHHHLVKYVGSYTDPKYVGLIMSPVADSNLAQFLETDPFPAERLVSLRRFYGCLSSALLYLHENKIRHKDIKPMNILVHGDNVLITDFGTSLDWTEKGHSTTIDTSTSPRTLAYCPPEVINSEVSPPIPPLKPQERSPTPHQRRNSQSDIYSLGCVFLDMATVLHAHPPRAMRAFFHAHGTNESYIRTNPAAARLWIAELRRGPGPARDNAPLLWVRDMTRSRAAERPGALGVVERVRGAGGGFWGACCAGEESESGDQGEGGGEDEVVVGVVEEGEDEVVGVVEEGKVGGEAAVVVVAEESSVVSAGELDSVESGFVAV</sequence>
<evidence type="ECO:0000256" key="1">
    <source>
        <dbReference type="ARBA" id="ARBA00004141"/>
    </source>
</evidence>
<evidence type="ECO:0000256" key="8">
    <source>
        <dbReference type="SAM" id="Phobius"/>
    </source>
</evidence>
<dbReference type="SMART" id="SM00220">
    <property type="entry name" value="S_TKc"/>
    <property type="match status" value="1"/>
</dbReference>
<dbReference type="GO" id="GO:0016020">
    <property type="term" value="C:membrane"/>
    <property type="evidence" value="ECO:0007669"/>
    <property type="project" value="UniProtKB-SubCell"/>
</dbReference>
<dbReference type="PANTHER" id="PTHR17920:SF22">
    <property type="entry name" value="DUF726 DOMAIN PROTEIN (AFU_ORTHOLOGUE AFUA_2G12860)"/>
    <property type="match status" value="1"/>
</dbReference>
<evidence type="ECO:0000256" key="5">
    <source>
        <dbReference type="ARBA" id="ARBA00023136"/>
    </source>
</evidence>
<evidence type="ECO:0000256" key="4">
    <source>
        <dbReference type="ARBA" id="ARBA00022989"/>
    </source>
</evidence>
<feature type="transmembrane region" description="Helical" evidence="8">
    <location>
        <begin position="408"/>
        <end position="429"/>
    </location>
</feature>
<evidence type="ECO:0000313" key="10">
    <source>
        <dbReference type="EMBL" id="KAH0536018.1"/>
    </source>
</evidence>
<evidence type="ECO:0000256" key="6">
    <source>
        <dbReference type="SAM" id="Coils"/>
    </source>
</evidence>
<dbReference type="InterPro" id="IPR011009">
    <property type="entry name" value="Kinase-like_dom_sf"/>
</dbReference>
<dbReference type="InterPro" id="IPR007941">
    <property type="entry name" value="DUF726"/>
</dbReference>
<dbReference type="CDD" id="cd00180">
    <property type="entry name" value="PKc"/>
    <property type="match status" value="1"/>
</dbReference>
<evidence type="ECO:0000256" key="3">
    <source>
        <dbReference type="ARBA" id="ARBA00022692"/>
    </source>
</evidence>
<keyword evidence="5 8" id="KW-0472">Membrane</keyword>
<dbReference type="PANTHER" id="PTHR17920">
    <property type="entry name" value="TRANSMEMBRANE AND COILED-COIL DOMAIN-CONTAINING PROTEIN 4 TMCO4"/>
    <property type="match status" value="1"/>
</dbReference>
<dbReference type="GO" id="GO:0005524">
    <property type="term" value="F:ATP binding"/>
    <property type="evidence" value="ECO:0007669"/>
    <property type="project" value="InterPro"/>
</dbReference>
<dbReference type="InterPro" id="IPR000719">
    <property type="entry name" value="Prot_kinase_dom"/>
</dbReference>
<feature type="compositionally biased region" description="Polar residues" evidence="7">
    <location>
        <begin position="117"/>
        <end position="128"/>
    </location>
</feature>
<organism evidence="10 11">
    <name type="scientific">Glutinoglossum americanum</name>
    <dbReference type="NCBI Taxonomy" id="1670608"/>
    <lineage>
        <taxon>Eukaryota</taxon>
        <taxon>Fungi</taxon>
        <taxon>Dikarya</taxon>
        <taxon>Ascomycota</taxon>
        <taxon>Pezizomycotina</taxon>
        <taxon>Geoglossomycetes</taxon>
        <taxon>Geoglossales</taxon>
        <taxon>Geoglossaceae</taxon>
        <taxon>Glutinoglossum</taxon>
    </lineage>
</organism>
<comment type="subcellular location">
    <subcellularLocation>
        <location evidence="1">Membrane</location>
        <topology evidence="1">Multi-pass membrane protein</topology>
    </subcellularLocation>
</comment>
<dbReference type="GO" id="GO:0004672">
    <property type="term" value="F:protein kinase activity"/>
    <property type="evidence" value="ECO:0007669"/>
    <property type="project" value="InterPro"/>
</dbReference>
<evidence type="ECO:0000313" key="11">
    <source>
        <dbReference type="Proteomes" id="UP000698800"/>
    </source>
</evidence>
<accession>A0A9P8I077</accession>
<dbReference type="Gene3D" id="1.10.510.10">
    <property type="entry name" value="Transferase(Phosphotransferase) domain 1"/>
    <property type="match status" value="1"/>
</dbReference>
<name>A0A9P8I077_9PEZI</name>
<reference evidence="10" key="1">
    <citation type="submission" date="2021-03" db="EMBL/GenBank/DDBJ databases">
        <title>Comparative genomics and phylogenomic investigation of the class Geoglossomycetes provide insights into ecological specialization and systematics.</title>
        <authorList>
            <person name="Melie T."/>
            <person name="Pirro S."/>
            <person name="Miller A.N."/>
            <person name="Quandt A."/>
        </authorList>
    </citation>
    <scope>NUCLEOTIDE SEQUENCE</scope>
    <source>
        <strain evidence="10">GBOQ0MN5Z8</strain>
    </source>
</reference>
<feature type="compositionally biased region" description="Basic and acidic residues" evidence="7">
    <location>
        <begin position="632"/>
        <end position="641"/>
    </location>
</feature>
<proteinExistence type="inferred from homology"/>
<keyword evidence="3 8" id="KW-0812">Transmembrane</keyword>
<dbReference type="PROSITE" id="PS00108">
    <property type="entry name" value="PROTEIN_KINASE_ST"/>
    <property type="match status" value="1"/>
</dbReference>
<dbReference type="Pfam" id="PF05277">
    <property type="entry name" value="DUF726"/>
    <property type="match status" value="1"/>
</dbReference>
<protein>
    <recommendedName>
        <fullName evidence="9">Protein kinase domain-containing protein</fullName>
    </recommendedName>
</protein>
<keyword evidence="11" id="KW-1185">Reference proteome</keyword>
<comment type="caution">
    <text evidence="10">The sequence shown here is derived from an EMBL/GenBank/DDBJ whole genome shotgun (WGS) entry which is preliminary data.</text>
</comment>
<dbReference type="OrthoDB" id="277931at2759"/>
<comment type="similarity">
    <text evidence="2">Belongs to the TMCO4 family.</text>
</comment>
<gene>
    <name evidence="10" type="ORF">FGG08_007085</name>
</gene>
<dbReference type="InterPro" id="IPR029058">
    <property type="entry name" value="AB_hydrolase_fold"/>
</dbReference>
<feature type="transmembrane region" description="Helical" evidence="8">
    <location>
        <begin position="241"/>
        <end position="264"/>
    </location>
</feature>
<feature type="region of interest" description="Disordered" evidence="7">
    <location>
        <begin position="112"/>
        <end position="137"/>
    </location>
</feature>